<accession>A0A0K9PCI0</accession>
<comment type="caution">
    <text evidence="2">The sequence shown here is derived from an EMBL/GenBank/DDBJ whole genome shotgun (WGS) entry which is preliminary data.</text>
</comment>
<feature type="region of interest" description="Disordered" evidence="1">
    <location>
        <begin position="1"/>
        <end position="58"/>
    </location>
</feature>
<evidence type="ECO:0000256" key="1">
    <source>
        <dbReference type="SAM" id="MobiDB-lite"/>
    </source>
</evidence>
<dbReference type="Proteomes" id="UP000036987">
    <property type="component" value="Unassembled WGS sequence"/>
</dbReference>
<evidence type="ECO:0000313" key="2">
    <source>
        <dbReference type="EMBL" id="KMZ65930.1"/>
    </source>
</evidence>
<dbReference type="PANTHER" id="PTHR43991">
    <property type="entry name" value="WD REPEAT PROTEIN (AFU_ORTHOLOGUE AFUA_8G05640)-RELATED"/>
    <property type="match status" value="1"/>
</dbReference>
<protein>
    <submittedName>
        <fullName evidence="2">Putative WD-repeat protein</fullName>
    </submittedName>
</protein>
<dbReference type="PANTHER" id="PTHR43991:SF38">
    <property type="entry name" value="OS02G0721600 PROTEIN"/>
    <property type="match status" value="1"/>
</dbReference>
<dbReference type="EMBL" id="LFYR01000997">
    <property type="protein sequence ID" value="KMZ65930.1"/>
    <property type="molecule type" value="Genomic_DNA"/>
</dbReference>
<gene>
    <name evidence="2" type="ORF">ZOSMA_305G00080</name>
</gene>
<keyword evidence="3" id="KW-1185">Reference proteome</keyword>
<name>A0A0K9PCI0_ZOSMR</name>
<organism evidence="2 3">
    <name type="scientific">Zostera marina</name>
    <name type="common">Eelgrass</name>
    <dbReference type="NCBI Taxonomy" id="29655"/>
    <lineage>
        <taxon>Eukaryota</taxon>
        <taxon>Viridiplantae</taxon>
        <taxon>Streptophyta</taxon>
        <taxon>Embryophyta</taxon>
        <taxon>Tracheophyta</taxon>
        <taxon>Spermatophyta</taxon>
        <taxon>Magnoliopsida</taxon>
        <taxon>Liliopsida</taxon>
        <taxon>Zosteraceae</taxon>
        <taxon>Zostera</taxon>
    </lineage>
</organism>
<feature type="non-terminal residue" evidence="2">
    <location>
        <position position="130"/>
    </location>
</feature>
<evidence type="ECO:0000313" key="3">
    <source>
        <dbReference type="Proteomes" id="UP000036987"/>
    </source>
</evidence>
<dbReference type="OrthoDB" id="20669at2759"/>
<proteinExistence type="predicted"/>
<reference evidence="3" key="1">
    <citation type="journal article" date="2016" name="Nature">
        <title>The genome of the seagrass Zostera marina reveals angiosperm adaptation to the sea.</title>
        <authorList>
            <person name="Olsen J.L."/>
            <person name="Rouze P."/>
            <person name="Verhelst B."/>
            <person name="Lin Y.-C."/>
            <person name="Bayer T."/>
            <person name="Collen J."/>
            <person name="Dattolo E."/>
            <person name="De Paoli E."/>
            <person name="Dittami S."/>
            <person name="Maumus F."/>
            <person name="Michel G."/>
            <person name="Kersting A."/>
            <person name="Lauritano C."/>
            <person name="Lohaus R."/>
            <person name="Toepel M."/>
            <person name="Tonon T."/>
            <person name="Vanneste K."/>
            <person name="Amirebrahimi M."/>
            <person name="Brakel J."/>
            <person name="Bostroem C."/>
            <person name="Chovatia M."/>
            <person name="Grimwood J."/>
            <person name="Jenkins J.W."/>
            <person name="Jueterbock A."/>
            <person name="Mraz A."/>
            <person name="Stam W.T."/>
            <person name="Tice H."/>
            <person name="Bornberg-Bauer E."/>
            <person name="Green P.J."/>
            <person name="Pearson G.A."/>
            <person name="Procaccini G."/>
            <person name="Duarte C.M."/>
            <person name="Schmutz J."/>
            <person name="Reusch T.B.H."/>
            <person name="Van de Peer Y."/>
        </authorList>
    </citation>
    <scope>NUCLEOTIDE SEQUENCE [LARGE SCALE GENOMIC DNA]</scope>
    <source>
        <strain evidence="3">cv. Finnish</strain>
    </source>
</reference>
<feature type="compositionally biased region" description="Polar residues" evidence="1">
    <location>
        <begin position="45"/>
        <end position="55"/>
    </location>
</feature>
<sequence>MFHYQENEMEEWVDDEIDDFDDDLDNDVYVRRGGLESDDDDNENADPSITDTSHVQAKRGKDIQGIPWDRLNITRNKYRQTRLEQYKNYENVPTSGDNAKKECMETKKEGFYYEFHRNTRSVKSTILHFQ</sequence>
<feature type="compositionally biased region" description="Acidic residues" evidence="1">
    <location>
        <begin position="7"/>
        <end position="26"/>
    </location>
</feature>
<dbReference type="AlphaFoldDB" id="A0A0K9PCI0"/>